<name>A0A212QNM1_9PROT</name>
<dbReference type="AlphaFoldDB" id="A0A212QNM1"/>
<dbReference type="SMART" id="SM01058">
    <property type="entry name" value="CarD_TRCF"/>
    <property type="match status" value="1"/>
</dbReference>
<dbReference type="CDD" id="cd17991">
    <property type="entry name" value="DEXHc_TRCF"/>
    <property type="match status" value="1"/>
</dbReference>
<dbReference type="InterPro" id="IPR003711">
    <property type="entry name" value="CarD-like/TRCF_RID"/>
</dbReference>
<organism evidence="12 13">
    <name type="scientific">Arboricoccus pini</name>
    <dbReference type="NCBI Taxonomy" id="1963835"/>
    <lineage>
        <taxon>Bacteria</taxon>
        <taxon>Pseudomonadati</taxon>
        <taxon>Pseudomonadota</taxon>
        <taxon>Alphaproteobacteria</taxon>
        <taxon>Geminicoccales</taxon>
        <taxon>Geminicoccaceae</taxon>
        <taxon>Arboricoccus</taxon>
    </lineage>
</organism>
<dbReference type="SMART" id="SM00487">
    <property type="entry name" value="DEXDc"/>
    <property type="match status" value="1"/>
</dbReference>
<dbReference type="EC" id="3.6.4.-" evidence="9"/>
<dbReference type="Gene3D" id="3.40.50.11180">
    <property type="match status" value="1"/>
</dbReference>
<keyword evidence="5" id="KW-0347">Helicase</keyword>
<dbReference type="RefSeq" id="WP_088559952.1">
    <property type="nucleotide sequence ID" value="NZ_FYEH01000002.1"/>
</dbReference>
<dbReference type="GO" id="GO:0003684">
    <property type="term" value="F:damaged DNA binding"/>
    <property type="evidence" value="ECO:0007669"/>
    <property type="project" value="InterPro"/>
</dbReference>
<evidence type="ECO:0000259" key="11">
    <source>
        <dbReference type="PROSITE" id="PS51194"/>
    </source>
</evidence>
<dbReference type="GO" id="GO:0016787">
    <property type="term" value="F:hydrolase activity"/>
    <property type="evidence" value="ECO:0007669"/>
    <property type="project" value="UniProtKB-KW"/>
</dbReference>
<dbReference type="Pfam" id="PF00270">
    <property type="entry name" value="DEAD"/>
    <property type="match status" value="1"/>
</dbReference>
<dbReference type="Gene3D" id="3.90.1150.50">
    <property type="entry name" value="Transcription-repair-coupling factor, D7 domain"/>
    <property type="match status" value="1"/>
</dbReference>
<evidence type="ECO:0000256" key="6">
    <source>
        <dbReference type="ARBA" id="ARBA00022840"/>
    </source>
</evidence>
<dbReference type="Pfam" id="PF00271">
    <property type="entry name" value="Helicase_C"/>
    <property type="match status" value="1"/>
</dbReference>
<dbReference type="NCBIfam" id="TIGR00580">
    <property type="entry name" value="mfd"/>
    <property type="match status" value="1"/>
</dbReference>
<dbReference type="InterPro" id="IPR001650">
    <property type="entry name" value="Helicase_C-like"/>
</dbReference>
<keyword evidence="8 9" id="KW-0234">DNA repair</keyword>
<dbReference type="Proteomes" id="UP000197065">
    <property type="component" value="Unassembled WGS sequence"/>
</dbReference>
<evidence type="ECO:0000256" key="8">
    <source>
        <dbReference type="ARBA" id="ARBA00023204"/>
    </source>
</evidence>
<comment type="similarity">
    <text evidence="9">In the N-terminal section; belongs to the UvrB family.</text>
</comment>
<evidence type="ECO:0000256" key="3">
    <source>
        <dbReference type="ARBA" id="ARBA00022763"/>
    </source>
</evidence>
<accession>A0A212QNM1</accession>
<evidence type="ECO:0000313" key="12">
    <source>
        <dbReference type="EMBL" id="SNB60821.1"/>
    </source>
</evidence>
<dbReference type="SMART" id="SM00982">
    <property type="entry name" value="TRCF"/>
    <property type="match status" value="1"/>
</dbReference>
<evidence type="ECO:0000256" key="9">
    <source>
        <dbReference type="HAMAP-Rule" id="MF_00969"/>
    </source>
</evidence>
<keyword evidence="13" id="KW-1185">Reference proteome</keyword>
<dbReference type="GO" id="GO:0000716">
    <property type="term" value="P:transcription-coupled nucleotide-excision repair, DNA damage recognition"/>
    <property type="evidence" value="ECO:0007669"/>
    <property type="project" value="UniProtKB-UniRule"/>
</dbReference>
<dbReference type="SUPFAM" id="SSF141259">
    <property type="entry name" value="CarD-like"/>
    <property type="match status" value="1"/>
</dbReference>
<evidence type="ECO:0000256" key="5">
    <source>
        <dbReference type="ARBA" id="ARBA00022806"/>
    </source>
</evidence>
<dbReference type="SUPFAM" id="SSF143517">
    <property type="entry name" value="TRCF domain-like"/>
    <property type="match status" value="1"/>
</dbReference>
<dbReference type="Pfam" id="PF17757">
    <property type="entry name" value="UvrB_inter"/>
    <property type="match status" value="1"/>
</dbReference>
<dbReference type="SUPFAM" id="SSF52540">
    <property type="entry name" value="P-loop containing nucleoside triphosphate hydrolases"/>
    <property type="match status" value="4"/>
</dbReference>
<dbReference type="Gene3D" id="3.40.50.300">
    <property type="entry name" value="P-loop containing nucleotide triphosphate hydrolases"/>
    <property type="match status" value="2"/>
</dbReference>
<protein>
    <recommendedName>
        <fullName evidence="9">Transcription-repair-coupling factor</fullName>
        <shortName evidence="9">TRCF</shortName>
        <ecNumber evidence="9">3.6.4.-</ecNumber>
    </recommendedName>
</protein>
<dbReference type="InterPro" id="IPR004576">
    <property type="entry name" value="Mfd"/>
</dbReference>
<dbReference type="PANTHER" id="PTHR47964:SF1">
    <property type="entry name" value="ATP-DEPENDENT DNA HELICASE HOMOLOG RECG, CHLOROPLASTIC"/>
    <property type="match status" value="1"/>
</dbReference>
<dbReference type="InterPro" id="IPR041471">
    <property type="entry name" value="UvrB_inter"/>
</dbReference>
<comment type="similarity">
    <text evidence="9">In the C-terminal section; belongs to the helicase family. RecG subfamily.</text>
</comment>
<dbReference type="PANTHER" id="PTHR47964">
    <property type="entry name" value="ATP-DEPENDENT DNA HELICASE HOMOLOG RECG, CHLOROPLASTIC"/>
    <property type="match status" value="1"/>
</dbReference>
<dbReference type="Gene3D" id="3.40.50.11140">
    <property type="match status" value="1"/>
</dbReference>
<dbReference type="GO" id="GO:0005737">
    <property type="term" value="C:cytoplasm"/>
    <property type="evidence" value="ECO:0007669"/>
    <property type="project" value="UniProtKB-SubCell"/>
</dbReference>
<evidence type="ECO:0000313" key="13">
    <source>
        <dbReference type="Proteomes" id="UP000197065"/>
    </source>
</evidence>
<keyword evidence="3 9" id="KW-0227">DNA damage</keyword>
<dbReference type="Pfam" id="PF02559">
    <property type="entry name" value="CarD_TRCF_RID"/>
    <property type="match status" value="1"/>
</dbReference>
<feature type="domain" description="Helicase ATP-binding" evidence="10">
    <location>
        <begin position="651"/>
        <end position="812"/>
    </location>
</feature>
<evidence type="ECO:0000256" key="1">
    <source>
        <dbReference type="ARBA" id="ARBA00022490"/>
    </source>
</evidence>
<keyword evidence="6 9" id="KW-0067">ATP-binding</keyword>
<dbReference type="InterPro" id="IPR047112">
    <property type="entry name" value="RecG/Mfd"/>
</dbReference>
<dbReference type="OrthoDB" id="9804325at2"/>
<dbReference type="GO" id="GO:0003678">
    <property type="term" value="F:DNA helicase activity"/>
    <property type="evidence" value="ECO:0007669"/>
    <property type="project" value="TreeGrafter"/>
</dbReference>
<keyword evidence="7 9" id="KW-0238">DNA-binding</keyword>
<feature type="domain" description="Helicase C-terminal" evidence="11">
    <location>
        <begin position="833"/>
        <end position="987"/>
    </location>
</feature>
<dbReference type="Gene3D" id="3.30.2060.10">
    <property type="entry name" value="Penicillin-binding protein 1b domain"/>
    <property type="match status" value="1"/>
</dbReference>
<keyword evidence="1 9" id="KW-0963">Cytoplasm</keyword>
<dbReference type="PROSITE" id="PS51194">
    <property type="entry name" value="HELICASE_CTER"/>
    <property type="match status" value="1"/>
</dbReference>
<proteinExistence type="inferred from homology"/>
<dbReference type="HAMAP" id="MF_00969">
    <property type="entry name" value="TRCF"/>
    <property type="match status" value="1"/>
</dbReference>
<evidence type="ECO:0000256" key="7">
    <source>
        <dbReference type="ARBA" id="ARBA00023125"/>
    </source>
</evidence>
<dbReference type="InterPro" id="IPR036101">
    <property type="entry name" value="CarD-like/TRCF_RID_sf"/>
</dbReference>
<keyword evidence="4 9" id="KW-0378">Hydrolase</keyword>
<comment type="subcellular location">
    <subcellularLocation>
        <location evidence="9">Cytoplasm</location>
    </subcellularLocation>
</comment>
<comment type="function">
    <text evidence="9">Couples transcription and DNA repair by recognizing RNA polymerase (RNAP) stalled at DNA lesions. Mediates ATP-dependent release of RNAP and its truncated transcript from the DNA, and recruitment of nucleotide excision repair machinery to the damaged site.</text>
</comment>
<dbReference type="GO" id="GO:0005524">
    <property type="term" value="F:ATP binding"/>
    <property type="evidence" value="ECO:0007669"/>
    <property type="project" value="UniProtKB-UniRule"/>
</dbReference>
<dbReference type="PROSITE" id="PS51192">
    <property type="entry name" value="HELICASE_ATP_BIND_1"/>
    <property type="match status" value="1"/>
</dbReference>
<evidence type="ECO:0000256" key="2">
    <source>
        <dbReference type="ARBA" id="ARBA00022741"/>
    </source>
</evidence>
<dbReference type="InterPro" id="IPR037235">
    <property type="entry name" value="TRCF-like_C_D7"/>
</dbReference>
<dbReference type="InterPro" id="IPR005118">
    <property type="entry name" value="TRCF_C"/>
</dbReference>
<dbReference type="Gene3D" id="2.40.10.170">
    <property type="match status" value="1"/>
</dbReference>
<keyword evidence="2 9" id="KW-0547">Nucleotide-binding</keyword>
<sequence length="1186" mass="130377">MTPSGSIQDGDVVESVAESFAAELAAESLPTRTLLSASRDGLEARFVVQRLTSGDASTILFIARDQPRLIQLEKLAHFFAPQVQVLNLPAWDCVPYDRISPNGEVMAARLRTLAALLHPADQAPKLILTTANAVLQRLPPAEAVAAGHFTARTGTRVDREDLIRHLERNGYRRAGTVVETGEYAVRGGLLDVFPTGAKAPVRLDFFGSTIESIRRFDPLTQRSAGKEQQLELGAVSEVVLDDAAIERFRTRYLQTFGAVGSSDPLLESVQSGRPFPGMEHWLPLFHDSLATLFDYLPADCELAFDHLAREGVLARATLIGEHYEARRTPEPTGSTFGTVPYRALPPDALYIDEQSFERAARERRSFQFSIFNAPPAIPKGYDEVIDLHGRPARDFATERATRDTNLFDAIVRHLRELLGRKAKPLIAVASNGAAERLQQVLEDHGAEGLSRAETFAEARRLPGVVIVVLPLDHGVIADDGLHILSEQDLLGDRIARAARKSRRADKFIADLTQLAEGDLVVHAEHGIGRFDGLVTLEIGGAPHDVLKLIYAGNDKLFVPVENLEILSRYGSGEEGGALDKLGGVGWQQRKAKAKERIRELAGELIKVAAERAMRKGQPIDLAHGIYDEFAARFPFEETEDQLRAIESVLGDMASGHPMDRLVCGDVGFGKTEVAIRAAFVVAMSGRQVAMLAPTTLLARQHFNVFSQRFAGMPIRVAQLSRFVTAKEMDKTKKAMIAGEVDIVVGTHALLSKGVAFKDLGLVIIDEEQHFGVAAKEKLKQLRAEVHVLTMTATPIPRTLHMALGGMKDLSIIATPPVDRLAVRSFVTPTDPVVLRDAILREYHRGGQCFYVCPRVADQTKLRQDLEALVPEIKIAVANGQMAPAVLEAVMNDFYDGKVDLLLATNIVESGLDIPRANTLIVHRADLFGLSQLYQLRGRVGRSKVRGYAYFTVPSERTLADTAEKRLQIIQSLDGLGAGFHLASHDLDIRGAGNLLGDEQSGQIKEVGFELYNQMLEEAVTELRRAAKDAEQSASSATDWTPQITVDAAALMPESYIGDLDLRLSMYRRLASLQEADELDAFAAELVDRFGKMPIETRQLIEIVGIKQLCRRANVAKLDAGPKGIVATFHENRFPRPDRLVGWIANSKGQMRVRPDHRLVMMRETQSPPERLKAARFLASELAKLAT</sequence>
<gene>
    <name evidence="9" type="primary">mfd</name>
    <name evidence="12" type="ORF">SAMN07250955_10267</name>
</gene>
<evidence type="ECO:0000259" key="10">
    <source>
        <dbReference type="PROSITE" id="PS51192"/>
    </source>
</evidence>
<evidence type="ECO:0000256" key="4">
    <source>
        <dbReference type="ARBA" id="ARBA00022801"/>
    </source>
</evidence>
<reference evidence="12 13" key="1">
    <citation type="submission" date="2017-06" db="EMBL/GenBank/DDBJ databases">
        <authorList>
            <person name="Kim H.J."/>
            <person name="Triplett B.A."/>
        </authorList>
    </citation>
    <scope>NUCLEOTIDE SEQUENCE [LARGE SCALE GENOMIC DNA]</scope>
    <source>
        <strain evidence="12 13">B29T1</strain>
    </source>
</reference>
<dbReference type="EMBL" id="FYEH01000002">
    <property type="protein sequence ID" value="SNB60821.1"/>
    <property type="molecule type" value="Genomic_DNA"/>
</dbReference>
<dbReference type="SMART" id="SM00490">
    <property type="entry name" value="HELICc"/>
    <property type="match status" value="1"/>
</dbReference>
<dbReference type="InterPro" id="IPR011545">
    <property type="entry name" value="DEAD/DEAH_box_helicase_dom"/>
</dbReference>
<dbReference type="InterPro" id="IPR027417">
    <property type="entry name" value="P-loop_NTPase"/>
</dbReference>
<dbReference type="InterPro" id="IPR014001">
    <property type="entry name" value="Helicase_ATP-bd"/>
</dbReference>
<dbReference type="GO" id="GO:0006355">
    <property type="term" value="P:regulation of DNA-templated transcription"/>
    <property type="evidence" value="ECO:0007669"/>
    <property type="project" value="UniProtKB-UniRule"/>
</dbReference>
<dbReference type="Pfam" id="PF03461">
    <property type="entry name" value="TRCF"/>
    <property type="match status" value="1"/>
</dbReference>